<comment type="caution">
    <text evidence="2">The sequence shown here is derived from an EMBL/GenBank/DDBJ whole genome shotgun (WGS) entry which is preliminary data.</text>
</comment>
<dbReference type="AlphaFoldDB" id="A0AA44Z002"/>
<name>A0AA44Z002_XANCM</name>
<feature type="region of interest" description="Disordered" evidence="1">
    <location>
        <begin position="31"/>
        <end position="59"/>
    </location>
</feature>
<organism evidence="2 3">
    <name type="scientific">Xanthomonas campestris pv. malvacearum</name>
    <dbReference type="NCBI Taxonomy" id="86040"/>
    <lineage>
        <taxon>Bacteria</taxon>
        <taxon>Pseudomonadati</taxon>
        <taxon>Pseudomonadota</taxon>
        <taxon>Gammaproteobacteria</taxon>
        <taxon>Lysobacterales</taxon>
        <taxon>Lysobacteraceae</taxon>
        <taxon>Xanthomonas</taxon>
    </lineage>
</organism>
<sequence length="59" mass="6443">MQAMPPMPPMPASESALRLFLSLSLLQMPTPFQSQHPKLPEPPPPTTQSFASPCTLPGW</sequence>
<accession>A0AA44Z002</accession>
<evidence type="ECO:0000313" key="2">
    <source>
        <dbReference type="EMBL" id="PUE92294.1"/>
    </source>
</evidence>
<reference evidence="2 3" key="1">
    <citation type="submission" date="2018-03" db="EMBL/GenBank/DDBJ databases">
        <title>Sequencing of reference strains of Xanthomonas.</title>
        <authorList>
            <person name="Studholme D.J."/>
            <person name="Vicente J."/>
            <person name="Sarris P."/>
        </authorList>
    </citation>
    <scope>NUCLEOTIDE SEQUENCE [LARGE SCALE GENOMIC DNA]</scope>
    <source>
        <strain evidence="2 3">WHRI 5232</strain>
    </source>
</reference>
<dbReference type="Proteomes" id="UP000251513">
    <property type="component" value="Unassembled WGS sequence"/>
</dbReference>
<protein>
    <submittedName>
        <fullName evidence="2">Uncharacterized protein</fullName>
    </submittedName>
</protein>
<gene>
    <name evidence="2" type="ORF">C7T86_14810</name>
</gene>
<dbReference type="EMBL" id="PYJH01000032">
    <property type="protein sequence ID" value="PUE92294.1"/>
    <property type="molecule type" value="Genomic_DNA"/>
</dbReference>
<evidence type="ECO:0000256" key="1">
    <source>
        <dbReference type="SAM" id="MobiDB-lite"/>
    </source>
</evidence>
<proteinExistence type="predicted"/>
<evidence type="ECO:0000313" key="3">
    <source>
        <dbReference type="Proteomes" id="UP000251513"/>
    </source>
</evidence>